<evidence type="ECO:0000313" key="1">
    <source>
        <dbReference type="EMBL" id="RZB43582.1"/>
    </source>
</evidence>
<accession>A0A445F448</accession>
<sequence>HALQQHLNFIEVHDRLKSDTFGREELNHGKNEALLVCSMLLLFCYPLCPNNSVRANPPIYADPYERWANRPLTAPAYAPPSPEAASHGRP</sequence>
<organism evidence="1 2">
    <name type="scientific">Glycine soja</name>
    <name type="common">Wild soybean</name>
    <dbReference type="NCBI Taxonomy" id="3848"/>
    <lineage>
        <taxon>Eukaryota</taxon>
        <taxon>Viridiplantae</taxon>
        <taxon>Streptophyta</taxon>
        <taxon>Embryophyta</taxon>
        <taxon>Tracheophyta</taxon>
        <taxon>Spermatophyta</taxon>
        <taxon>Magnoliopsida</taxon>
        <taxon>eudicotyledons</taxon>
        <taxon>Gunneridae</taxon>
        <taxon>Pentapetalae</taxon>
        <taxon>rosids</taxon>
        <taxon>fabids</taxon>
        <taxon>Fabales</taxon>
        <taxon>Fabaceae</taxon>
        <taxon>Papilionoideae</taxon>
        <taxon>50 kb inversion clade</taxon>
        <taxon>NPAAA clade</taxon>
        <taxon>indigoferoid/millettioid clade</taxon>
        <taxon>Phaseoleae</taxon>
        <taxon>Glycine</taxon>
        <taxon>Glycine subgen. Soja</taxon>
    </lineage>
</organism>
<proteinExistence type="predicted"/>
<name>A0A445F448_GLYSO</name>
<gene>
    <name evidence="1" type="ORF">D0Y65_053907</name>
</gene>
<comment type="caution">
    <text evidence="1">The sequence shown here is derived from an EMBL/GenBank/DDBJ whole genome shotgun (WGS) entry which is preliminary data.</text>
</comment>
<protein>
    <submittedName>
        <fullName evidence="1">Uncharacterized protein</fullName>
    </submittedName>
</protein>
<reference evidence="1 2" key="1">
    <citation type="submission" date="2018-09" db="EMBL/GenBank/DDBJ databases">
        <title>A high-quality reference genome of wild soybean provides a powerful tool to mine soybean genomes.</title>
        <authorList>
            <person name="Xie M."/>
            <person name="Chung C.Y.L."/>
            <person name="Li M.-W."/>
            <person name="Wong F.-L."/>
            <person name="Chan T.-F."/>
            <person name="Lam H.-M."/>
        </authorList>
    </citation>
    <scope>NUCLEOTIDE SEQUENCE [LARGE SCALE GENOMIC DNA]</scope>
    <source>
        <strain evidence="2">cv. W05</strain>
        <tissue evidence="1">Hypocotyl of etiolated seedlings</tissue>
    </source>
</reference>
<dbReference type="AlphaFoldDB" id="A0A445F448"/>
<feature type="non-terminal residue" evidence="1">
    <location>
        <position position="1"/>
    </location>
</feature>
<dbReference type="Proteomes" id="UP000289340">
    <property type="component" value="Chromosome 20"/>
</dbReference>
<evidence type="ECO:0000313" key="2">
    <source>
        <dbReference type="Proteomes" id="UP000289340"/>
    </source>
</evidence>
<dbReference type="EMBL" id="QZWG01000020">
    <property type="protein sequence ID" value="RZB43582.1"/>
    <property type="molecule type" value="Genomic_DNA"/>
</dbReference>
<keyword evidence="2" id="KW-1185">Reference proteome</keyword>